<reference evidence="2 3" key="1">
    <citation type="submission" date="2015-09" db="EMBL/GenBank/DDBJ databases">
        <title>Host preference determinants of Valsa canker pathogens revealed by comparative genomics.</title>
        <authorList>
            <person name="Yin Z."/>
            <person name="Huang L."/>
        </authorList>
    </citation>
    <scope>NUCLEOTIDE SEQUENCE [LARGE SCALE GENOMIC DNA]</scope>
    <source>
        <strain evidence="2 3">03-1</strain>
    </source>
</reference>
<comment type="caution">
    <text evidence="2">The sequence shown here is derived from an EMBL/GenBank/DDBJ whole genome shotgun (WGS) entry which is preliminary data.</text>
</comment>
<evidence type="ECO:0000256" key="1">
    <source>
        <dbReference type="SAM" id="Phobius"/>
    </source>
</evidence>
<keyword evidence="1" id="KW-0812">Transmembrane</keyword>
<accession>A0A423WDQ9</accession>
<sequence>MTLPGLISLLILLSVTLLGGFTRFTHGKYTPAFYAYQLDRAPDNASTKIIPYVDFTVAALLVFPSTRSAAAMLCAVLQFGGVILRVREDKNAAPDLALCLCGVLLMLDCLLAR</sequence>
<proteinExistence type="predicted"/>
<dbReference type="EMBL" id="LKEA01000019">
    <property type="protein sequence ID" value="ROW01360.1"/>
    <property type="molecule type" value="Genomic_DNA"/>
</dbReference>
<evidence type="ECO:0000313" key="2">
    <source>
        <dbReference type="EMBL" id="ROW01360.1"/>
    </source>
</evidence>
<dbReference type="OrthoDB" id="2991872at2759"/>
<keyword evidence="3" id="KW-1185">Reference proteome</keyword>
<feature type="transmembrane region" description="Helical" evidence="1">
    <location>
        <begin position="6"/>
        <end position="24"/>
    </location>
</feature>
<gene>
    <name evidence="2" type="ORF">VMCG_05842</name>
</gene>
<dbReference type="Proteomes" id="UP000283895">
    <property type="component" value="Unassembled WGS sequence"/>
</dbReference>
<name>A0A423WDQ9_9PEZI</name>
<evidence type="ECO:0000313" key="3">
    <source>
        <dbReference type="Proteomes" id="UP000283895"/>
    </source>
</evidence>
<keyword evidence="1" id="KW-1133">Transmembrane helix</keyword>
<organism evidence="2 3">
    <name type="scientific">Cytospora schulzeri</name>
    <dbReference type="NCBI Taxonomy" id="448051"/>
    <lineage>
        <taxon>Eukaryota</taxon>
        <taxon>Fungi</taxon>
        <taxon>Dikarya</taxon>
        <taxon>Ascomycota</taxon>
        <taxon>Pezizomycotina</taxon>
        <taxon>Sordariomycetes</taxon>
        <taxon>Sordariomycetidae</taxon>
        <taxon>Diaporthales</taxon>
        <taxon>Cytosporaceae</taxon>
        <taxon>Cytospora</taxon>
    </lineage>
</organism>
<dbReference type="AlphaFoldDB" id="A0A423WDQ9"/>
<protein>
    <submittedName>
        <fullName evidence="2">Uncharacterized protein</fullName>
    </submittedName>
</protein>
<keyword evidence="1" id="KW-0472">Membrane</keyword>